<accession>A0ABZ0PL44</accession>
<evidence type="ECO:0000256" key="1">
    <source>
        <dbReference type="SAM" id="Phobius"/>
    </source>
</evidence>
<proteinExistence type="predicted"/>
<organism evidence="2 3">
    <name type="scientific">Sediminicoccus rosea</name>
    <dbReference type="NCBI Taxonomy" id="1225128"/>
    <lineage>
        <taxon>Bacteria</taxon>
        <taxon>Pseudomonadati</taxon>
        <taxon>Pseudomonadota</taxon>
        <taxon>Alphaproteobacteria</taxon>
        <taxon>Acetobacterales</taxon>
        <taxon>Roseomonadaceae</taxon>
        <taxon>Sediminicoccus</taxon>
    </lineage>
</organism>
<keyword evidence="1" id="KW-1133">Transmembrane helix</keyword>
<gene>
    <name evidence="2" type="ORF">R9Z33_04615</name>
</gene>
<name>A0ABZ0PL44_9PROT</name>
<keyword evidence="3" id="KW-1185">Reference proteome</keyword>
<evidence type="ECO:0000313" key="2">
    <source>
        <dbReference type="EMBL" id="WPB86156.1"/>
    </source>
</evidence>
<keyword evidence="1" id="KW-0472">Membrane</keyword>
<keyword evidence="1" id="KW-0812">Transmembrane</keyword>
<evidence type="ECO:0000313" key="3">
    <source>
        <dbReference type="Proteomes" id="UP001305521"/>
    </source>
</evidence>
<dbReference type="RefSeq" id="WP_318650132.1">
    <property type="nucleotide sequence ID" value="NZ_CP137852.1"/>
</dbReference>
<dbReference type="EMBL" id="CP137852">
    <property type="protein sequence ID" value="WPB86156.1"/>
    <property type="molecule type" value="Genomic_DNA"/>
</dbReference>
<feature type="transmembrane region" description="Helical" evidence="1">
    <location>
        <begin position="26"/>
        <end position="45"/>
    </location>
</feature>
<reference evidence="2 3" key="1">
    <citation type="submission" date="2023-11" db="EMBL/GenBank/DDBJ databases">
        <title>Arctic aerobic anoxygenic photoheterotroph Sediminicoccus rosea KRV36 adapts its photosynthesis to long days of polar summer.</title>
        <authorList>
            <person name="Tomasch J."/>
            <person name="Kopejtka K."/>
            <person name="Bily T."/>
            <person name="Gardiner A.T."/>
            <person name="Gardian Z."/>
            <person name="Shivaramu S."/>
            <person name="Koblizek M."/>
            <person name="Engelhardt F."/>
            <person name="Kaftan D."/>
        </authorList>
    </citation>
    <scope>NUCLEOTIDE SEQUENCE [LARGE SCALE GENOMIC DNA]</scope>
    <source>
        <strain evidence="2 3">R-30</strain>
    </source>
</reference>
<sequence length="48" mass="5441">MKPDDKPRTITTTEVRQGQTVNMTRWVLIFGLALVVPALVLAWLFTRG</sequence>
<protein>
    <submittedName>
        <fullName evidence="2">Uncharacterized protein</fullName>
    </submittedName>
</protein>
<dbReference type="Proteomes" id="UP001305521">
    <property type="component" value="Chromosome"/>
</dbReference>